<dbReference type="AlphaFoldDB" id="A0A0C2M598"/>
<dbReference type="Gene3D" id="2.120.10.80">
    <property type="entry name" value="Kelch-type beta propeller"/>
    <property type="match status" value="1"/>
</dbReference>
<name>A0A0C2M598_THEKT</name>
<dbReference type="OrthoDB" id="10251809at2759"/>
<comment type="caution">
    <text evidence="1">The sequence shown here is derived from an EMBL/GenBank/DDBJ whole genome shotgun (WGS) entry which is preliminary data.</text>
</comment>
<evidence type="ECO:0000313" key="1">
    <source>
        <dbReference type="EMBL" id="KII62215.1"/>
    </source>
</evidence>
<dbReference type="InterPro" id="IPR015915">
    <property type="entry name" value="Kelch-typ_b-propeller"/>
</dbReference>
<dbReference type="SUPFAM" id="SSF117281">
    <property type="entry name" value="Kelch motif"/>
    <property type="match status" value="1"/>
</dbReference>
<dbReference type="EMBL" id="JWZT01005068">
    <property type="protein sequence ID" value="KII62215.1"/>
    <property type="molecule type" value="Genomic_DNA"/>
</dbReference>
<protein>
    <recommendedName>
        <fullName evidence="3">Kelch domain-containing protein 10</fullName>
    </recommendedName>
</protein>
<organism evidence="1 2">
    <name type="scientific">Thelohanellus kitauei</name>
    <name type="common">Myxosporean</name>
    <dbReference type="NCBI Taxonomy" id="669202"/>
    <lineage>
        <taxon>Eukaryota</taxon>
        <taxon>Metazoa</taxon>
        <taxon>Cnidaria</taxon>
        <taxon>Myxozoa</taxon>
        <taxon>Myxosporea</taxon>
        <taxon>Bivalvulida</taxon>
        <taxon>Platysporina</taxon>
        <taxon>Myxobolidae</taxon>
        <taxon>Thelohanellus</taxon>
    </lineage>
</organism>
<sequence length="115" mass="13362">MSGGSIQDLTICYSDIWRIDFETLEWFKLEYLHKSGTYHHIMCVVDDTYLYSIGGRDNNSRRLTTFERFTLLPPSLYRICLESICRSPNRASYLRLLPAAIVDELNLNDNDSSDT</sequence>
<gene>
    <name evidence="1" type="ORF">RF11_06586</name>
</gene>
<accession>A0A0C2M598</accession>
<evidence type="ECO:0008006" key="3">
    <source>
        <dbReference type="Google" id="ProtNLM"/>
    </source>
</evidence>
<proteinExistence type="predicted"/>
<keyword evidence="2" id="KW-1185">Reference proteome</keyword>
<dbReference type="Proteomes" id="UP000031668">
    <property type="component" value="Unassembled WGS sequence"/>
</dbReference>
<reference evidence="1 2" key="1">
    <citation type="journal article" date="2014" name="Genome Biol. Evol.">
        <title>The genome of the myxosporean Thelohanellus kitauei shows adaptations to nutrient acquisition within its fish host.</title>
        <authorList>
            <person name="Yang Y."/>
            <person name="Xiong J."/>
            <person name="Zhou Z."/>
            <person name="Huo F."/>
            <person name="Miao W."/>
            <person name="Ran C."/>
            <person name="Liu Y."/>
            <person name="Zhang J."/>
            <person name="Feng J."/>
            <person name="Wang M."/>
            <person name="Wang M."/>
            <person name="Wang L."/>
            <person name="Yao B."/>
        </authorList>
    </citation>
    <scope>NUCLEOTIDE SEQUENCE [LARGE SCALE GENOMIC DNA]</scope>
    <source>
        <strain evidence="1">Wuqing</strain>
    </source>
</reference>
<evidence type="ECO:0000313" key="2">
    <source>
        <dbReference type="Proteomes" id="UP000031668"/>
    </source>
</evidence>